<feature type="transmembrane region" description="Helical" evidence="1">
    <location>
        <begin position="188"/>
        <end position="207"/>
    </location>
</feature>
<dbReference type="AlphaFoldDB" id="A0A0D0BJA7"/>
<feature type="transmembrane region" description="Helical" evidence="1">
    <location>
        <begin position="118"/>
        <end position="136"/>
    </location>
</feature>
<dbReference type="Proteomes" id="UP000053593">
    <property type="component" value="Unassembled WGS sequence"/>
</dbReference>
<evidence type="ECO:0000313" key="2">
    <source>
        <dbReference type="EMBL" id="KIK54836.1"/>
    </source>
</evidence>
<feature type="transmembrane region" description="Helical" evidence="1">
    <location>
        <begin position="219"/>
        <end position="246"/>
    </location>
</feature>
<keyword evidence="1" id="KW-0472">Membrane</keyword>
<dbReference type="OrthoDB" id="2884172at2759"/>
<keyword evidence="1" id="KW-0812">Transmembrane</keyword>
<feature type="transmembrane region" description="Helical" evidence="1">
    <location>
        <begin position="148"/>
        <end position="168"/>
    </location>
</feature>
<accession>A0A0D0BJA7</accession>
<name>A0A0D0BJA7_9AGAR</name>
<keyword evidence="1" id="KW-1133">Transmembrane helix</keyword>
<evidence type="ECO:0000256" key="1">
    <source>
        <dbReference type="SAM" id="Phobius"/>
    </source>
</evidence>
<gene>
    <name evidence="2" type="ORF">GYMLUDRAFT_249187</name>
</gene>
<evidence type="ECO:0000313" key="3">
    <source>
        <dbReference type="Proteomes" id="UP000053593"/>
    </source>
</evidence>
<dbReference type="EMBL" id="KN834812">
    <property type="protein sequence ID" value="KIK54836.1"/>
    <property type="molecule type" value="Genomic_DNA"/>
</dbReference>
<dbReference type="HOGENOM" id="CLU_071641_1_0_1"/>
<protein>
    <submittedName>
        <fullName evidence="2">Unplaced genomic scaffold GYMLUscaffold_64, whole genome shotgun sequence</fullName>
    </submittedName>
</protein>
<sequence length="283" mass="31311">MTPEEQQTIASYASNIYMNIISSIIATVTGYGAAILGMIIASRILVTKSWTHSRIMLLSCFTITFIALTWNIINEGAFLLVNDKIIFAQMKPEVQGGLNAQDQIVNHETLALGCMRSWIPMISTLLSDFMVVWRAWVLFEKQSPWKIVLVLLMIVNIGINIADCILGTTDFKVPFESNSNTLWDGLSLVISLVVNMFATSLVAWKAWKNISGPADTSYGFSLTVKIISSIFVLTSASYPIATIILINMGSSVIETLQMTQILEQSRLDSRGATIAQYISPYPH</sequence>
<proteinExistence type="predicted"/>
<reference evidence="2 3" key="1">
    <citation type="submission" date="2014-04" db="EMBL/GenBank/DDBJ databases">
        <title>Evolutionary Origins and Diversification of the Mycorrhizal Mutualists.</title>
        <authorList>
            <consortium name="DOE Joint Genome Institute"/>
            <consortium name="Mycorrhizal Genomics Consortium"/>
            <person name="Kohler A."/>
            <person name="Kuo A."/>
            <person name="Nagy L.G."/>
            <person name="Floudas D."/>
            <person name="Copeland A."/>
            <person name="Barry K.W."/>
            <person name="Cichocki N."/>
            <person name="Veneault-Fourrey C."/>
            <person name="LaButti K."/>
            <person name="Lindquist E.A."/>
            <person name="Lipzen A."/>
            <person name="Lundell T."/>
            <person name="Morin E."/>
            <person name="Murat C."/>
            <person name="Riley R."/>
            <person name="Ohm R."/>
            <person name="Sun H."/>
            <person name="Tunlid A."/>
            <person name="Henrissat B."/>
            <person name="Grigoriev I.V."/>
            <person name="Hibbett D.S."/>
            <person name="Martin F."/>
        </authorList>
    </citation>
    <scope>NUCLEOTIDE SEQUENCE [LARGE SCALE GENOMIC DNA]</scope>
    <source>
        <strain evidence="2 3">FD-317 M1</strain>
    </source>
</reference>
<keyword evidence="3" id="KW-1185">Reference proteome</keyword>
<feature type="transmembrane region" description="Helical" evidence="1">
    <location>
        <begin position="55"/>
        <end position="73"/>
    </location>
</feature>
<organism evidence="2 3">
    <name type="scientific">Collybiopsis luxurians FD-317 M1</name>
    <dbReference type="NCBI Taxonomy" id="944289"/>
    <lineage>
        <taxon>Eukaryota</taxon>
        <taxon>Fungi</taxon>
        <taxon>Dikarya</taxon>
        <taxon>Basidiomycota</taxon>
        <taxon>Agaricomycotina</taxon>
        <taxon>Agaricomycetes</taxon>
        <taxon>Agaricomycetidae</taxon>
        <taxon>Agaricales</taxon>
        <taxon>Marasmiineae</taxon>
        <taxon>Omphalotaceae</taxon>
        <taxon>Collybiopsis</taxon>
        <taxon>Collybiopsis luxurians</taxon>
    </lineage>
</organism>
<feature type="transmembrane region" description="Helical" evidence="1">
    <location>
        <begin position="20"/>
        <end position="46"/>
    </location>
</feature>